<reference evidence="3 4" key="1">
    <citation type="submission" date="2020-06" db="EMBL/GenBank/DDBJ databases">
        <title>Frischella cerana isolated from Apis cerana gut homogenate.</title>
        <authorList>
            <person name="Wolter L.A."/>
            <person name="Suenami S."/>
            <person name="Miyazaki R."/>
        </authorList>
    </citation>
    <scope>NUCLEOTIDE SEQUENCE [LARGE SCALE GENOMIC DNA]</scope>
    <source>
        <strain evidence="3 4">Ac13</strain>
    </source>
</reference>
<dbReference type="EMBL" id="JABURY010000015">
    <property type="protein sequence ID" value="MBC9130999.1"/>
    <property type="molecule type" value="Genomic_DNA"/>
</dbReference>
<name>A0ABR7QXP7_9GAMM</name>
<comment type="caution">
    <text evidence="3">The sequence shown here is derived from an EMBL/GenBank/DDBJ whole genome shotgun (WGS) entry which is preliminary data.</text>
</comment>
<sequence>MCILARLIKQKKGVISIEFALVFPLLILLFIFVLEMSRLMFIASSLNLVSSEIARRVSLSEDVIKNSSGYADIFSEELKNELSLWGIVTDKNSLNVIVKYCKNTQEVINEQCSGSLKGDSKIIYYYVSYKYNPLFASAFTRLADSSVTRRTIVYREFHS</sequence>
<keyword evidence="1" id="KW-0472">Membrane</keyword>
<dbReference type="RefSeq" id="WP_187755436.1">
    <property type="nucleotide sequence ID" value="NZ_JABURY010000015.1"/>
</dbReference>
<dbReference type="Pfam" id="PF07811">
    <property type="entry name" value="TadE"/>
    <property type="match status" value="1"/>
</dbReference>
<keyword evidence="4" id="KW-1185">Reference proteome</keyword>
<gene>
    <name evidence="3" type="ORF">FcAc13_06700</name>
</gene>
<feature type="domain" description="TadE-like" evidence="2">
    <location>
        <begin position="13"/>
        <end position="55"/>
    </location>
</feature>
<keyword evidence="1" id="KW-1133">Transmembrane helix</keyword>
<evidence type="ECO:0000256" key="1">
    <source>
        <dbReference type="SAM" id="Phobius"/>
    </source>
</evidence>
<dbReference type="Proteomes" id="UP000651208">
    <property type="component" value="Unassembled WGS sequence"/>
</dbReference>
<dbReference type="InterPro" id="IPR012495">
    <property type="entry name" value="TadE-like_dom"/>
</dbReference>
<keyword evidence="1" id="KW-0812">Transmembrane</keyword>
<proteinExistence type="predicted"/>
<evidence type="ECO:0000259" key="2">
    <source>
        <dbReference type="Pfam" id="PF07811"/>
    </source>
</evidence>
<accession>A0ABR7QXP7</accession>
<protein>
    <submittedName>
        <fullName evidence="3">Pilus assembly protein</fullName>
    </submittedName>
</protein>
<evidence type="ECO:0000313" key="3">
    <source>
        <dbReference type="EMBL" id="MBC9130999.1"/>
    </source>
</evidence>
<organism evidence="3 4">
    <name type="scientific">Frischella japonica</name>
    <dbReference type="NCBI Taxonomy" id="2741544"/>
    <lineage>
        <taxon>Bacteria</taxon>
        <taxon>Pseudomonadati</taxon>
        <taxon>Pseudomonadota</taxon>
        <taxon>Gammaproteobacteria</taxon>
        <taxon>Orbales</taxon>
        <taxon>Orbaceae</taxon>
        <taxon>Frischella</taxon>
    </lineage>
</organism>
<feature type="transmembrane region" description="Helical" evidence="1">
    <location>
        <begin position="14"/>
        <end position="34"/>
    </location>
</feature>
<evidence type="ECO:0000313" key="4">
    <source>
        <dbReference type="Proteomes" id="UP000651208"/>
    </source>
</evidence>